<organism evidence="5 6">
    <name type="scientific">Plasmodiophora brassicae</name>
    <name type="common">Clubroot disease agent</name>
    <dbReference type="NCBI Taxonomy" id="37360"/>
    <lineage>
        <taxon>Eukaryota</taxon>
        <taxon>Sar</taxon>
        <taxon>Rhizaria</taxon>
        <taxon>Endomyxa</taxon>
        <taxon>Phytomyxea</taxon>
        <taxon>Plasmodiophorida</taxon>
        <taxon>Plasmodiophoridae</taxon>
        <taxon>Plasmodiophora</taxon>
    </lineage>
</organism>
<keyword evidence="6" id="KW-1185">Reference proteome</keyword>
<keyword evidence="4" id="KW-0812">Transmembrane</keyword>
<keyword evidence="4" id="KW-0472">Membrane</keyword>
<accession>A0A0G4J403</accession>
<dbReference type="Pfam" id="PF12796">
    <property type="entry name" value="Ank_2"/>
    <property type="match status" value="1"/>
</dbReference>
<name>A0A0G4J403_PLABS</name>
<dbReference type="SMART" id="SM00248">
    <property type="entry name" value="ANK"/>
    <property type="match status" value="3"/>
</dbReference>
<keyword evidence="4" id="KW-1133">Transmembrane helix</keyword>
<dbReference type="EMBL" id="CDSF01000123">
    <property type="protein sequence ID" value="CEP02290.1"/>
    <property type="molecule type" value="Genomic_DNA"/>
</dbReference>
<dbReference type="InterPro" id="IPR002110">
    <property type="entry name" value="Ankyrin_rpt"/>
</dbReference>
<dbReference type="PROSITE" id="PS50297">
    <property type="entry name" value="ANK_REP_REGION"/>
    <property type="match status" value="1"/>
</dbReference>
<sequence>MTIGKRAGHVRPCTWLGQVLIVALGLLCGQIGAVITISRYDYNFDVHEPDVDGVNQLLDATGGQQHLLDVVRWICHARLRGTPLDPMYGFSSVHETEWPGGAGNVVLWAAINRQHAVLRLLVQVPDIVVNCRDGQEWTPLHYAASNGDITSVGILLGCPSASLEFIVARDPQDRTPLDLAAQLGHVDVVLALIEYTDSQGQRIQVSHRSRLPVTPLHLATANGHTGVVRLLLESGRVFNRDWNRAQKMALDTNLPDELLSLFRLIRR</sequence>
<dbReference type="Pfam" id="PF00023">
    <property type="entry name" value="Ank"/>
    <property type="match status" value="1"/>
</dbReference>
<dbReference type="SUPFAM" id="SSF48403">
    <property type="entry name" value="Ankyrin repeat"/>
    <property type="match status" value="1"/>
</dbReference>
<dbReference type="PANTHER" id="PTHR24198:SF165">
    <property type="entry name" value="ANKYRIN REPEAT-CONTAINING PROTEIN-RELATED"/>
    <property type="match status" value="1"/>
</dbReference>
<evidence type="ECO:0000256" key="4">
    <source>
        <dbReference type="SAM" id="Phobius"/>
    </source>
</evidence>
<proteinExistence type="predicted"/>
<evidence type="ECO:0000256" key="3">
    <source>
        <dbReference type="PROSITE-ProRule" id="PRU00023"/>
    </source>
</evidence>
<dbReference type="AlphaFoldDB" id="A0A0G4J403"/>
<dbReference type="InterPro" id="IPR036770">
    <property type="entry name" value="Ankyrin_rpt-contain_sf"/>
</dbReference>
<feature type="repeat" description="ANK" evidence="3">
    <location>
        <begin position="211"/>
        <end position="235"/>
    </location>
</feature>
<evidence type="ECO:0000313" key="5">
    <source>
        <dbReference type="EMBL" id="CEP02290.1"/>
    </source>
</evidence>
<dbReference type="Gene3D" id="1.25.40.20">
    <property type="entry name" value="Ankyrin repeat-containing domain"/>
    <property type="match status" value="1"/>
</dbReference>
<keyword evidence="2 3" id="KW-0040">ANK repeat</keyword>
<protein>
    <submittedName>
        <fullName evidence="5">Uncharacterized protein</fullName>
    </submittedName>
</protein>
<gene>
    <name evidence="5" type="ORF">PBRA_008874</name>
</gene>
<dbReference type="PROSITE" id="PS50088">
    <property type="entry name" value="ANK_REPEAT"/>
    <property type="match status" value="1"/>
</dbReference>
<feature type="transmembrane region" description="Helical" evidence="4">
    <location>
        <begin position="15"/>
        <end position="37"/>
    </location>
</feature>
<dbReference type="PANTHER" id="PTHR24198">
    <property type="entry name" value="ANKYRIN REPEAT AND PROTEIN KINASE DOMAIN-CONTAINING PROTEIN"/>
    <property type="match status" value="1"/>
</dbReference>
<evidence type="ECO:0000256" key="1">
    <source>
        <dbReference type="ARBA" id="ARBA00022737"/>
    </source>
</evidence>
<dbReference type="STRING" id="37360.A0A0G4J403"/>
<dbReference type="Proteomes" id="UP000039324">
    <property type="component" value="Unassembled WGS sequence"/>
</dbReference>
<reference evidence="5 6" key="1">
    <citation type="submission" date="2015-02" db="EMBL/GenBank/DDBJ databases">
        <authorList>
            <person name="Chooi Y.-H."/>
        </authorList>
    </citation>
    <scope>NUCLEOTIDE SEQUENCE [LARGE SCALE GENOMIC DNA]</scope>
    <source>
        <strain evidence="5">E3</strain>
    </source>
</reference>
<evidence type="ECO:0000313" key="6">
    <source>
        <dbReference type="Proteomes" id="UP000039324"/>
    </source>
</evidence>
<evidence type="ECO:0000256" key="2">
    <source>
        <dbReference type="ARBA" id="ARBA00023043"/>
    </source>
</evidence>
<keyword evidence="1" id="KW-0677">Repeat</keyword>
<dbReference type="OrthoDB" id="194358at2759"/>